<name>A0A2P8H429_9BACL</name>
<dbReference type="SUPFAM" id="SSF53448">
    <property type="entry name" value="Nucleotide-diphospho-sugar transferases"/>
    <property type="match status" value="1"/>
</dbReference>
<sequence>MYSKQLVSIVVPVYNAEKYISKCVNSILNQSYQDLELILVNDGSTDQSGEICKKFAQEDSRIRVVHQANAGPSAARNLGIGMATGEYLQFADSDDFIESDMTERLVKSMENHNDLVICGYKKILKRENQIISSKVFRIEQAGEYELEEFLQNFSELYQDYYIHFNWNKLYRTQILKEAALSFDTKVNWGEDLLFNLQYIEKCRKICISQDTPYYYIDSNSSSITSQFRSDLFENMQMMQGTTREFLRRNQAYTGKNKELFEQFYTSRIVTCFWNLFNPKSGLTPQHIRSQLKKIMQDERVTGSLDFFHSGNMDKKLIGTFIKRKWVDMLYLYFSVKRFIRQITVHKEKKWV</sequence>
<keyword evidence="6" id="KW-1185">Reference proteome</keyword>
<evidence type="ECO:0000256" key="3">
    <source>
        <dbReference type="ARBA" id="ARBA00022679"/>
    </source>
</evidence>
<evidence type="ECO:0000313" key="5">
    <source>
        <dbReference type="EMBL" id="PSL40971.1"/>
    </source>
</evidence>
<gene>
    <name evidence="5" type="ORF">B0H99_103103</name>
</gene>
<dbReference type="Gene3D" id="3.90.550.10">
    <property type="entry name" value="Spore Coat Polysaccharide Biosynthesis Protein SpsA, Chain A"/>
    <property type="match status" value="1"/>
</dbReference>
<dbReference type="PANTHER" id="PTHR22916">
    <property type="entry name" value="GLYCOSYLTRANSFERASE"/>
    <property type="match status" value="1"/>
</dbReference>
<organism evidence="5 6">
    <name type="scientific">Planomicrobium soli</name>
    <dbReference type="NCBI Taxonomy" id="1176648"/>
    <lineage>
        <taxon>Bacteria</taxon>
        <taxon>Bacillati</taxon>
        <taxon>Bacillota</taxon>
        <taxon>Bacilli</taxon>
        <taxon>Bacillales</taxon>
        <taxon>Caryophanaceae</taxon>
        <taxon>Planomicrobium</taxon>
    </lineage>
</organism>
<evidence type="ECO:0000313" key="6">
    <source>
        <dbReference type="Proteomes" id="UP000242682"/>
    </source>
</evidence>
<evidence type="ECO:0000256" key="1">
    <source>
        <dbReference type="ARBA" id="ARBA00006739"/>
    </source>
</evidence>
<dbReference type="EMBL" id="PYAT01000003">
    <property type="protein sequence ID" value="PSL40971.1"/>
    <property type="molecule type" value="Genomic_DNA"/>
</dbReference>
<dbReference type="InterPro" id="IPR001173">
    <property type="entry name" value="Glyco_trans_2-like"/>
</dbReference>
<dbReference type="RefSeq" id="WP_181313570.1">
    <property type="nucleotide sequence ID" value="NZ_PYAT01000003.1"/>
</dbReference>
<dbReference type="InterPro" id="IPR029044">
    <property type="entry name" value="Nucleotide-diphossugar_trans"/>
</dbReference>
<dbReference type="Proteomes" id="UP000242682">
    <property type="component" value="Unassembled WGS sequence"/>
</dbReference>
<evidence type="ECO:0000259" key="4">
    <source>
        <dbReference type="Pfam" id="PF00535"/>
    </source>
</evidence>
<keyword evidence="2" id="KW-0328">Glycosyltransferase</keyword>
<accession>A0A2P8H429</accession>
<evidence type="ECO:0000256" key="2">
    <source>
        <dbReference type="ARBA" id="ARBA00022676"/>
    </source>
</evidence>
<reference evidence="5 6" key="1">
    <citation type="submission" date="2018-03" db="EMBL/GenBank/DDBJ databases">
        <title>Genomic Encyclopedia of Type Strains, Phase III (KMG-III): the genomes of soil and plant-associated and newly described type strains.</title>
        <authorList>
            <person name="Whitman W."/>
        </authorList>
    </citation>
    <scope>NUCLEOTIDE SEQUENCE [LARGE SCALE GENOMIC DNA]</scope>
    <source>
        <strain evidence="5 6">CGMCC 1.12259</strain>
    </source>
</reference>
<proteinExistence type="inferred from homology"/>
<comment type="similarity">
    <text evidence="1">Belongs to the glycosyltransferase 2 family.</text>
</comment>
<dbReference type="Pfam" id="PF00535">
    <property type="entry name" value="Glycos_transf_2"/>
    <property type="match status" value="1"/>
</dbReference>
<comment type="caution">
    <text evidence="5">The sequence shown here is derived from an EMBL/GenBank/DDBJ whole genome shotgun (WGS) entry which is preliminary data.</text>
</comment>
<dbReference type="PANTHER" id="PTHR22916:SF51">
    <property type="entry name" value="GLYCOSYLTRANSFERASE EPSH-RELATED"/>
    <property type="match status" value="1"/>
</dbReference>
<dbReference type="GO" id="GO:0016757">
    <property type="term" value="F:glycosyltransferase activity"/>
    <property type="evidence" value="ECO:0007669"/>
    <property type="project" value="UniProtKB-KW"/>
</dbReference>
<protein>
    <submittedName>
        <fullName evidence="5">Glycosyl transferase family 2</fullName>
    </submittedName>
</protein>
<dbReference type="CDD" id="cd00761">
    <property type="entry name" value="Glyco_tranf_GTA_type"/>
    <property type="match status" value="1"/>
</dbReference>
<feature type="domain" description="Glycosyltransferase 2-like" evidence="4">
    <location>
        <begin position="8"/>
        <end position="176"/>
    </location>
</feature>
<dbReference type="AlphaFoldDB" id="A0A2P8H429"/>
<keyword evidence="3 5" id="KW-0808">Transferase</keyword>